<reference evidence="2 3" key="1">
    <citation type="journal article" date="2015" name="Genome Announc.">
        <title>Expanding the biotechnology potential of lactobacilli through comparative genomics of 213 strains and associated genera.</title>
        <authorList>
            <person name="Sun Z."/>
            <person name="Harris H.M."/>
            <person name="McCann A."/>
            <person name="Guo C."/>
            <person name="Argimon S."/>
            <person name="Zhang W."/>
            <person name="Yang X."/>
            <person name="Jeffery I.B."/>
            <person name="Cooney J.C."/>
            <person name="Kagawa T.F."/>
            <person name="Liu W."/>
            <person name="Song Y."/>
            <person name="Salvetti E."/>
            <person name="Wrobel A."/>
            <person name="Rasinkangas P."/>
            <person name="Parkhill J."/>
            <person name="Rea M.C."/>
            <person name="O'Sullivan O."/>
            <person name="Ritari J."/>
            <person name="Douillard F.P."/>
            <person name="Paul Ross R."/>
            <person name="Yang R."/>
            <person name="Briner A.E."/>
            <person name="Felis G.E."/>
            <person name="de Vos W.M."/>
            <person name="Barrangou R."/>
            <person name="Klaenhammer T.R."/>
            <person name="Caufield P.W."/>
            <person name="Cui Y."/>
            <person name="Zhang H."/>
            <person name="O'Toole P.W."/>
        </authorList>
    </citation>
    <scope>NUCLEOTIDE SEQUENCE [LARGE SCALE GENOMIC DNA]</scope>
    <source>
        <strain evidence="2 3">DSM 16043</strain>
    </source>
</reference>
<protein>
    <submittedName>
        <fullName evidence="2">N-acetyltransferase</fullName>
    </submittedName>
</protein>
<dbReference type="EMBL" id="AZFM01000014">
    <property type="protein sequence ID" value="KRL90193.1"/>
    <property type="molecule type" value="Genomic_DNA"/>
</dbReference>
<dbReference type="GO" id="GO:1990189">
    <property type="term" value="F:protein N-terminal-serine acetyltransferase activity"/>
    <property type="evidence" value="ECO:0007669"/>
    <property type="project" value="TreeGrafter"/>
</dbReference>
<dbReference type="SUPFAM" id="SSF55729">
    <property type="entry name" value="Acyl-CoA N-acyltransferases (Nat)"/>
    <property type="match status" value="1"/>
</dbReference>
<dbReference type="PANTHER" id="PTHR43441:SF11">
    <property type="entry name" value="RIBOSOMAL-PROTEIN-SERINE ACETYLTRANSFERASE"/>
    <property type="match status" value="1"/>
</dbReference>
<dbReference type="InterPro" id="IPR016181">
    <property type="entry name" value="Acyl_CoA_acyltransferase"/>
</dbReference>
<proteinExistence type="predicted"/>
<accession>A0A0R1UA52</accession>
<dbReference type="GO" id="GO:0005737">
    <property type="term" value="C:cytoplasm"/>
    <property type="evidence" value="ECO:0007669"/>
    <property type="project" value="TreeGrafter"/>
</dbReference>
<dbReference type="PROSITE" id="PS51186">
    <property type="entry name" value="GNAT"/>
    <property type="match status" value="1"/>
</dbReference>
<gene>
    <name evidence="2" type="ORF">FC46_GL000381</name>
</gene>
<dbReference type="Gene3D" id="3.40.630.30">
    <property type="match status" value="1"/>
</dbReference>
<dbReference type="PANTHER" id="PTHR43441">
    <property type="entry name" value="RIBOSOMAL-PROTEIN-SERINE ACETYLTRANSFERASE"/>
    <property type="match status" value="1"/>
</dbReference>
<keyword evidence="2" id="KW-0808">Transferase</keyword>
<comment type="caution">
    <text evidence="2">The sequence shown here is derived from an EMBL/GenBank/DDBJ whole genome shotgun (WGS) entry which is preliminary data.</text>
</comment>
<dbReference type="STRING" id="1423763.FC46_GL000381"/>
<dbReference type="RefSeq" id="WP_057798612.1">
    <property type="nucleotide sequence ID" value="NZ_AZFM01000014.1"/>
</dbReference>
<dbReference type="InterPro" id="IPR051908">
    <property type="entry name" value="Ribosomal_N-acetyltransferase"/>
</dbReference>
<evidence type="ECO:0000313" key="3">
    <source>
        <dbReference type="Proteomes" id="UP000051036"/>
    </source>
</evidence>
<dbReference type="PATRIC" id="fig|1423763.3.peg.385"/>
<dbReference type="GO" id="GO:0008999">
    <property type="term" value="F:protein-N-terminal-alanine acetyltransferase activity"/>
    <property type="evidence" value="ECO:0007669"/>
    <property type="project" value="TreeGrafter"/>
</dbReference>
<keyword evidence="3" id="KW-1185">Reference proteome</keyword>
<dbReference type="OrthoDB" id="9784707at2"/>
<name>A0A0R1UA52_9LACO</name>
<dbReference type="InterPro" id="IPR000182">
    <property type="entry name" value="GNAT_dom"/>
</dbReference>
<dbReference type="Pfam" id="PF13302">
    <property type="entry name" value="Acetyltransf_3"/>
    <property type="match status" value="1"/>
</dbReference>
<evidence type="ECO:0000259" key="1">
    <source>
        <dbReference type="PROSITE" id="PS51186"/>
    </source>
</evidence>
<evidence type="ECO:0000313" key="2">
    <source>
        <dbReference type="EMBL" id="KRL90193.1"/>
    </source>
</evidence>
<feature type="domain" description="N-acetyltransferase" evidence="1">
    <location>
        <begin position="18"/>
        <end position="175"/>
    </location>
</feature>
<dbReference type="AlphaFoldDB" id="A0A0R1UA52"/>
<sequence length="175" mass="20185">MKYRAFVLYDFLTGNKKIELILPETWQAASLFNQLQKNFVEFSKYLKWPGKINSAQDEAASIKMFQEKMVAGKALNLVILVDGVPSGMIDLHELNQISGEVGYWLSRDAQHLGIMSKSVEFLVEYAFKQLKLEFLILRTAQDNLASQHVAERTGFQYIKDDQNYHKVFVLKNECQ</sequence>
<organism evidence="2 3">
    <name type="scientific">Lactobacillus kalixensis DSM 16043</name>
    <dbReference type="NCBI Taxonomy" id="1423763"/>
    <lineage>
        <taxon>Bacteria</taxon>
        <taxon>Bacillati</taxon>
        <taxon>Bacillota</taxon>
        <taxon>Bacilli</taxon>
        <taxon>Lactobacillales</taxon>
        <taxon>Lactobacillaceae</taxon>
        <taxon>Lactobacillus</taxon>
    </lineage>
</organism>
<dbReference type="Proteomes" id="UP000051036">
    <property type="component" value="Unassembled WGS sequence"/>
</dbReference>